<protein>
    <submittedName>
        <fullName evidence="2">Cupin domain-containing protein</fullName>
    </submittedName>
</protein>
<evidence type="ECO:0000313" key="3">
    <source>
        <dbReference type="Proteomes" id="UP001222275"/>
    </source>
</evidence>
<keyword evidence="3" id="KW-1185">Reference proteome</keyword>
<dbReference type="PANTHER" id="PTHR33271:SF22">
    <property type="entry name" value="OS04G0445200 PROTEIN"/>
    <property type="match status" value="1"/>
</dbReference>
<dbReference type="PANTHER" id="PTHR33271">
    <property type="entry name" value="OS04G0445200 PROTEIN"/>
    <property type="match status" value="1"/>
</dbReference>
<reference evidence="2 3" key="1">
    <citation type="submission" date="2022-06" db="EMBL/GenBank/DDBJ databases">
        <title>Thiomicrohabdus sp. nov, an obligately chemolithoautotrophic, sulfur-oxidizing bacterium isolated from beach of Guanyin Mountain. Amoy.</title>
        <authorList>
            <person name="Zhu H."/>
        </authorList>
    </citation>
    <scope>NUCLEOTIDE SEQUENCE [LARGE SCALE GENOMIC DNA]</scope>
    <source>
        <strain evidence="2 3">XGS-01</strain>
    </source>
</reference>
<dbReference type="EMBL" id="CP102381">
    <property type="protein sequence ID" value="WEJ63597.1"/>
    <property type="molecule type" value="Genomic_DNA"/>
</dbReference>
<proteinExistence type="predicted"/>
<dbReference type="RefSeq" id="WP_275595854.1">
    <property type="nucleotide sequence ID" value="NZ_CP102381.1"/>
</dbReference>
<accession>A0ABY8CDN7</accession>
<dbReference type="Proteomes" id="UP001222275">
    <property type="component" value="Chromosome"/>
</dbReference>
<gene>
    <name evidence="2" type="ORF">NR989_04905</name>
</gene>
<dbReference type="Gene3D" id="2.60.120.10">
    <property type="entry name" value="Jelly Rolls"/>
    <property type="match status" value="1"/>
</dbReference>
<dbReference type="InterPro" id="IPR014710">
    <property type="entry name" value="RmlC-like_jellyroll"/>
</dbReference>
<dbReference type="InterPro" id="IPR008579">
    <property type="entry name" value="UGlyAH_Cupin_dom"/>
</dbReference>
<organism evidence="2 3">
    <name type="scientific">Thiomicrorhabdus lithotrophica</name>
    <dbReference type="NCBI Taxonomy" id="2949997"/>
    <lineage>
        <taxon>Bacteria</taxon>
        <taxon>Pseudomonadati</taxon>
        <taxon>Pseudomonadota</taxon>
        <taxon>Gammaproteobacteria</taxon>
        <taxon>Thiotrichales</taxon>
        <taxon>Piscirickettsiaceae</taxon>
        <taxon>Thiomicrorhabdus</taxon>
    </lineage>
</organism>
<sequence>MLIEVISNPSKSFLDEMGVTSWSIWEKEASQFPWTYDMKEVCYILEGEVWVTPRDGEAVKIQAGDFVTFPKGMSCDWNIIQDIRKHYQFI</sequence>
<dbReference type="InterPro" id="IPR011051">
    <property type="entry name" value="RmlC_Cupin_sf"/>
</dbReference>
<name>A0ABY8CDN7_9GAMM</name>
<evidence type="ECO:0000313" key="2">
    <source>
        <dbReference type="EMBL" id="WEJ63597.1"/>
    </source>
</evidence>
<dbReference type="CDD" id="cd02227">
    <property type="entry name" value="cupin_TM1112-like"/>
    <property type="match status" value="1"/>
</dbReference>
<dbReference type="Pfam" id="PF05899">
    <property type="entry name" value="Cupin_3"/>
    <property type="match status" value="1"/>
</dbReference>
<evidence type="ECO:0000259" key="1">
    <source>
        <dbReference type="Pfam" id="PF05899"/>
    </source>
</evidence>
<dbReference type="SUPFAM" id="SSF51182">
    <property type="entry name" value="RmlC-like cupins"/>
    <property type="match status" value="1"/>
</dbReference>
<feature type="domain" description="(S)-ureidoglycine aminohydrolase cupin" evidence="1">
    <location>
        <begin position="15"/>
        <end position="87"/>
    </location>
</feature>